<feature type="chain" id="PRO_5016103534" evidence="3">
    <location>
        <begin position="22"/>
        <end position="267"/>
    </location>
</feature>
<gene>
    <name evidence="5" type="ORF">CPY51_10980</name>
</gene>
<dbReference type="PANTHER" id="PTHR35936:SF17">
    <property type="entry name" value="ARGININE-BINDING EXTRACELLULAR PROTEIN ARTP"/>
    <property type="match status" value="1"/>
</dbReference>
<comment type="caution">
    <text evidence="5">The sequence shown here is derived from an EMBL/GenBank/DDBJ whole genome shotgun (WGS) entry which is preliminary data.</text>
</comment>
<feature type="domain" description="Solute-binding protein family 3/N-terminal" evidence="4">
    <location>
        <begin position="25"/>
        <end position="260"/>
    </location>
</feature>
<dbReference type="RefSeq" id="WP_111160289.1">
    <property type="nucleotide sequence ID" value="NZ_PCDP01000034.1"/>
</dbReference>
<dbReference type="Proteomes" id="UP000248925">
    <property type="component" value="Unassembled WGS sequence"/>
</dbReference>
<evidence type="ECO:0000256" key="1">
    <source>
        <dbReference type="ARBA" id="ARBA00004418"/>
    </source>
</evidence>
<dbReference type="Gene3D" id="3.40.190.10">
    <property type="entry name" value="Periplasmic binding protein-like II"/>
    <property type="match status" value="2"/>
</dbReference>
<organism evidence="5 6">
    <name type="scientific">Rhizobium tubonense</name>
    <dbReference type="NCBI Taxonomy" id="484088"/>
    <lineage>
        <taxon>Bacteria</taxon>
        <taxon>Pseudomonadati</taxon>
        <taxon>Pseudomonadota</taxon>
        <taxon>Alphaproteobacteria</taxon>
        <taxon>Hyphomicrobiales</taxon>
        <taxon>Rhizobiaceae</taxon>
        <taxon>Rhizobium/Agrobacterium group</taxon>
        <taxon>Rhizobium</taxon>
    </lineage>
</organism>
<keyword evidence="6" id="KW-1185">Reference proteome</keyword>
<evidence type="ECO:0000259" key="4">
    <source>
        <dbReference type="SMART" id="SM00062"/>
    </source>
</evidence>
<evidence type="ECO:0000256" key="3">
    <source>
        <dbReference type="SAM" id="SignalP"/>
    </source>
</evidence>
<dbReference type="PANTHER" id="PTHR35936">
    <property type="entry name" value="MEMBRANE-BOUND LYTIC MUREIN TRANSGLYCOSYLASE F"/>
    <property type="match status" value="1"/>
</dbReference>
<dbReference type="GO" id="GO:0042597">
    <property type="term" value="C:periplasmic space"/>
    <property type="evidence" value="ECO:0007669"/>
    <property type="project" value="UniProtKB-SubCell"/>
</dbReference>
<protein>
    <submittedName>
        <fullName evidence="5">Amino acid ABC transporter substrate-binding protein</fullName>
    </submittedName>
</protein>
<evidence type="ECO:0000256" key="2">
    <source>
        <dbReference type="ARBA" id="ARBA00022729"/>
    </source>
</evidence>
<dbReference type="OrthoDB" id="9807134at2"/>
<name>A0A2W4DBF3_9HYPH</name>
<evidence type="ECO:0000313" key="6">
    <source>
        <dbReference type="Proteomes" id="UP000248925"/>
    </source>
</evidence>
<reference evidence="5 6" key="1">
    <citation type="journal article" date="2018" name="Sci. Rep.">
        <title>Rhizobium tumorigenes sp. nov., a novel plant tumorigenic bacterium isolated from cane gall tumors on thornless blackberry.</title>
        <authorList>
            <person name="Kuzmanovi N."/>
            <person name="Smalla K."/>
            <person name="Gronow S."/>
            <person name="PuBawska J."/>
        </authorList>
    </citation>
    <scope>NUCLEOTIDE SEQUENCE [LARGE SCALE GENOMIC DNA]</scope>
    <source>
        <strain evidence="5 6">CCBAU 85046</strain>
    </source>
</reference>
<evidence type="ECO:0000313" key="5">
    <source>
        <dbReference type="EMBL" id="PZM14314.1"/>
    </source>
</evidence>
<keyword evidence="2 3" id="KW-0732">Signal</keyword>
<dbReference type="EMBL" id="PCDP01000034">
    <property type="protein sequence ID" value="PZM14314.1"/>
    <property type="molecule type" value="Genomic_DNA"/>
</dbReference>
<feature type="signal peptide" evidence="3">
    <location>
        <begin position="1"/>
        <end position="21"/>
    </location>
</feature>
<proteinExistence type="predicted"/>
<dbReference type="SMART" id="SM00062">
    <property type="entry name" value="PBPb"/>
    <property type="match status" value="1"/>
</dbReference>
<dbReference type="SUPFAM" id="SSF53850">
    <property type="entry name" value="Periplasmic binding protein-like II"/>
    <property type="match status" value="1"/>
</dbReference>
<dbReference type="InterPro" id="IPR001638">
    <property type="entry name" value="Solute-binding_3/MltF_N"/>
</dbReference>
<dbReference type="AlphaFoldDB" id="A0A2W4DBF3"/>
<comment type="subcellular location">
    <subcellularLocation>
        <location evidence="1">Periplasm</location>
    </subcellularLocation>
</comment>
<sequence length="267" mass="28539">MNKTTLAALLCGFLVPTIVHAAGDTLAIGTEGDAPQFSMADANGNVTGYDADVGNALCTELKLTCKFVVQSFSTLIPSIDTKRFDVIISGLGITDERKKKIDYSIPYGSTPQYFAVAKDSPLAKMTSLPDVTKALSGKTVGVVNGTTYAKYIAKHIPDADLKTYDSTTQLDADLSAGRLDAAYGDAPTWDDFLKSTDGAGFTRVGIKIRSIDDPDTLGHGMGVGLRKGDTELQAKLDKALCKLINDGTMTKISTKWFNDDYTLPCKL</sequence>
<dbReference type="Pfam" id="PF00497">
    <property type="entry name" value="SBP_bac_3"/>
    <property type="match status" value="1"/>
</dbReference>
<accession>A0A2W4DBF3</accession>